<proteinExistence type="predicted"/>
<protein>
    <submittedName>
        <fullName evidence="5">Helix-turn-helix domain-containing protein</fullName>
    </submittedName>
</protein>
<keyword evidence="2" id="KW-0238">DNA-binding</keyword>
<gene>
    <name evidence="5" type="ORF">H8S01_10680</name>
</gene>
<dbReference type="SUPFAM" id="SSF51215">
    <property type="entry name" value="Regulatory protein AraC"/>
    <property type="match status" value="1"/>
</dbReference>
<evidence type="ECO:0000313" key="6">
    <source>
        <dbReference type="Proteomes" id="UP000628463"/>
    </source>
</evidence>
<evidence type="ECO:0000313" key="5">
    <source>
        <dbReference type="EMBL" id="MBC5681423.1"/>
    </source>
</evidence>
<dbReference type="Pfam" id="PF12833">
    <property type="entry name" value="HTH_18"/>
    <property type="match status" value="1"/>
</dbReference>
<dbReference type="InterPro" id="IPR018060">
    <property type="entry name" value="HTH_AraC"/>
</dbReference>
<dbReference type="PANTHER" id="PTHR43280">
    <property type="entry name" value="ARAC-FAMILY TRANSCRIPTIONAL REGULATOR"/>
    <property type="match status" value="1"/>
</dbReference>
<dbReference type="InterPro" id="IPR009057">
    <property type="entry name" value="Homeodomain-like_sf"/>
</dbReference>
<reference evidence="5 6" key="1">
    <citation type="submission" date="2020-08" db="EMBL/GenBank/DDBJ databases">
        <title>Genome public.</title>
        <authorList>
            <person name="Liu C."/>
            <person name="Sun Q."/>
        </authorList>
    </citation>
    <scope>NUCLEOTIDE SEQUENCE [LARGE SCALE GENOMIC DNA]</scope>
    <source>
        <strain evidence="5 6">NSJ-43</strain>
    </source>
</reference>
<dbReference type="SUPFAM" id="SSF46689">
    <property type="entry name" value="Homeodomain-like"/>
    <property type="match status" value="2"/>
</dbReference>
<organism evidence="5 6">
    <name type="scientific">Lachnospira hominis</name>
    <name type="common">ex Liu et al. 2021</name>
    <dbReference type="NCBI Taxonomy" id="2763051"/>
    <lineage>
        <taxon>Bacteria</taxon>
        <taxon>Bacillati</taxon>
        <taxon>Bacillota</taxon>
        <taxon>Clostridia</taxon>
        <taxon>Lachnospirales</taxon>
        <taxon>Lachnospiraceae</taxon>
        <taxon>Lachnospira</taxon>
    </lineage>
</organism>
<comment type="caution">
    <text evidence="5">The sequence shown here is derived from an EMBL/GenBank/DDBJ whole genome shotgun (WGS) entry which is preliminary data.</text>
</comment>
<name>A0ABR7G325_9FIRM</name>
<dbReference type="PROSITE" id="PS00041">
    <property type="entry name" value="HTH_ARAC_FAMILY_1"/>
    <property type="match status" value="1"/>
</dbReference>
<dbReference type="PROSITE" id="PS01124">
    <property type="entry name" value="HTH_ARAC_FAMILY_2"/>
    <property type="match status" value="1"/>
</dbReference>
<evidence type="ECO:0000256" key="2">
    <source>
        <dbReference type="ARBA" id="ARBA00023125"/>
    </source>
</evidence>
<feature type="domain" description="HTH araC/xylS-type" evidence="4">
    <location>
        <begin position="177"/>
        <end position="275"/>
    </location>
</feature>
<keyword evidence="3" id="KW-0804">Transcription</keyword>
<evidence type="ECO:0000256" key="3">
    <source>
        <dbReference type="ARBA" id="ARBA00023163"/>
    </source>
</evidence>
<evidence type="ECO:0000256" key="1">
    <source>
        <dbReference type="ARBA" id="ARBA00023015"/>
    </source>
</evidence>
<dbReference type="PANTHER" id="PTHR43280:SF28">
    <property type="entry name" value="HTH-TYPE TRANSCRIPTIONAL ACTIVATOR RHAS"/>
    <property type="match status" value="1"/>
</dbReference>
<dbReference type="Proteomes" id="UP000628463">
    <property type="component" value="Unassembled WGS sequence"/>
</dbReference>
<dbReference type="Pfam" id="PF02311">
    <property type="entry name" value="AraC_binding"/>
    <property type="match status" value="1"/>
</dbReference>
<dbReference type="InterPro" id="IPR014710">
    <property type="entry name" value="RmlC-like_jellyroll"/>
</dbReference>
<dbReference type="InterPro" id="IPR003313">
    <property type="entry name" value="AraC-bd"/>
</dbReference>
<dbReference type="Gene3D" id="1.10.10.60">
    <property type="entry name" value="Homeodomain-like"/>
    <property type="match status" value="2"/>
</dbReference>
<dbReference type="InterPro" id="IPR020449">
    <property type="entry name" value="Tscrpt_reg_AraC-type_HTH"/>
</dbReference>
<dbReference type="InterPro" id="IPR037923">
    <property type="entry name" value="HTH-like"/>
</dbReference>
<dbReference type="SMART" id="SM00342">
    <property type="entry name" value="HTH_ARAC"/>
    <property type="match status" value="1"/>
</dbReference>
<keyword evidence="6" id="KW-1185">Reference proteome</keyword>
<evidence type="ECO:0000259" key="4">
    <source>
        <dbReference type="PROSITE" id="PS01124"/>
    </source>
</evidence>
<keyword evidence="1" id="KW-0805">Transcription regulation</keyword>
<dbReference type="PRINTS" id="PR00032">
    <property type="entry name" value="HTHARAC"/>
</dbReference>
<accession>A0ABR7G325</accession>
<dbReference type="EMBL" id="JACOPD010000007">
    <property type="protein sequence ID" value="MBC5681423.1"/>
    <property type="molecule type" value="Genomic_DNA"/>
</dbReference>
<sequence length="279" mass="32628">MMDYLFDMPTDFKVYKIKRDKSSGSQPAHTHPYYEIFYLINGDCTFFIDHNIYKLNRGDLIIVPQGELHKSSFPQHGSSERYVLCFKESNLKWLNDIVGPDFVKESLSTGVISIPDKRRDYVEALMNKMIFENEGQDILSPAFIRTGLIELVLFIIRCRRYEENVIKELDVDNQLMQQIATYIYENYDKKLSLEDMSDKFHISRSYLSKKFKAVTGFGFKEYIVNVRIKNACRLLLETNKSITDIAFECGFNDSNYFGDAFRHVKGVSPNKYRKNKEAI</sequence>
<dbReference type="Gene3D" id="2.60.120.10">
    <property type="entry name" value="Jelly Rolls"/>
    <property type="match status" value="1"/>
</dbReference>
<dbReference type="InterPro" id="IPR018062">
    <property type="entry name" value="HTH_AraC-typ_CS"/>
</dbReference>